<evidence type="ECO:0000313" key="2">
    <source>
        <dbReference type="EMBL" id="VDL91048.1"/>
    </source>
</evidence>
<accession>A0A183SKB5</accession>
<keyword evidence="3" id="KW-1185">Reference proteome</keyword>
<name>A0A183SKB5_SCHSO</name>
<reference evidence="4" key="1">
    <citation type="submission" date="2016-06" db="UniProtKB">
        <authorList>
            <consortium name="WormBaseParasite"/>
        </authorList>
    </citation>
    <scope>IDENTIFICATION</scope>
</reference>
<feature type="region of interest" description="Disordered" evidence="1">
    <location>
        <begin position="151"/>
        <end position="182"/>
    </location>
</feature>
<feature type="region of interest" description="Disordered" evidence="1">
    <location>
        <begin position="202"/>
        <end position="283"/>
    </location>
</feature>
<evidence type="ECO:0000313" key="4">
    <source>
        <dbReference type="WBParaSite" id="SSLN_0000481801-mRNA-1"/>
    </source>
</evidence>
<organism evidence="4">
    <name type="scientific">Schistocephalus solidus</name>
    <name type="common">Tapeworm</name>
    <dbReference type="NCBI Taxonomy" id="70667"/>
    <lineage>
        <taxon>Eukaryota</taxon>
        <taxon>Metazoa</taxon>
        <taxon>Spiralia</taxon>
        <taxon>Lophotrochozoa</taxon>
        <taxon>Platyhelminthes</taxon>
        <taxon>Cestoda</taxon>
        <taxon>Eucestoda</taxon>
        <taxon>Diphyllobothriidea</taxon>
        <taxon>Diphyllobothriidae</taxon>
        <taxon>Schistocephalus</taxon>
    </lineage>
</organism>
<evidence type="ECO:0000313" key="3">
    <source>
        <dbReference type="Proteomes" id="UP000275846"/>
    </source>
</evidence>
<protein>
    <submittedName>
        <fullName evidence="4">C2H2-type domain-containing protein</fullName>
    </submittedName>
</protein>
<dbReference type="WBParaSite" id="SSLN_0000481801-mRNA-1">
    <property type="protein sequence ID" value="SSLN_0000481801-mRNA-1"/>
    <property type="gene ID" value="SSLN_0000481801"/>
</dbReference>
<dbReference type="EMBL" id="UYSU01032950">
    <property type="protein sequence ID" value="VDL91048.1"/>
    <property type="molecule type" value="Genomic_DNA"/>
</dbReference>
<dbReference type="AlphaFoldDB" id="A0A183SKB5"/>
<dbReference type="OrthoDB" id="10063653at2759"/>
<proteinExistence type="predicted"/>
<dbReference type="Proteomes" id="UP000275846">
    <property type="component" value="Unassembled WGS sequence"/>
</dbReference>
<reference evidence="2 3" key="2">
    <citation type="submission" date="2018-11" db="EMBL/GenBank/DDBJ databases">
        <authorList>
            <consortium name="Pathogen Informatics"/>
        </authorList>
    </citation>
    <scope>NUCLEOTIDE SEQUENCE [LARGE SCALE GENOMIC DNA]</scope>
    <source>
        <strain evidence="2 3">NST_G2</strain>
    </source>
</reference>
<evidence type="ECO:0000256" key="1">
    <source>
        <dbReference type="SAM" id="MobiDB-lite"/>
    </source>
</evidence>
<gene>
    <name evidence="2" type="ORF">SSLN_LOCUS4663</name>
</gene>
<sequence length="342" mass="37389">MEKTGSAIYEANRIAAAKAKRAALKSPAPRTNTVDAQALPTCPRCLRIFRARIGRVGHIRTFRLYDETKLLPSRFLFQVQQRTKLLRRQRLSFQQHLNGSLSSAEGPAKPPRAPHAAIEDLAEYQQFIDAQAVTRRRIGLAQMRADCDSAENDFRPPALLQPTGNGHDTKAQRPMEPVSRPAPDMSVYQNYFWKPATAAGASNGVQKLQPPPFSQSAADFKGGPPYSRNPQDFLKAGGRSIKGSDGQQQQQQQRDQATSGNRRAGLPGKTLASHRQMPASKAARSATLASEVCKPHGLSCLLADRTAERRISFKTTVGAGVSETNLLVIAFASQEYIGSLDC</sequence>